<evidence type="ECO:0000313" key="3">
    <source>
        <dbReference type="Proteomes" id="UP000268446"/>
    </source>
</evidence>
<dbReference type="InterPro" id="IPR010843">
    <property type="entry name" value="Uncharacterised_AroM"/>
</dbReference>
<protein>
    <recommendedName>
        <fullName evidence="5">AroM family protein</fullName>
    </recommendedName>
</protein>
<comment type="caution">
    <text evidence="1">The sequence shown here is derived from an EMBL/GenBank/DDBJ whole genome shotgun (WGS) entry which is preliminary data.</text>
</comment>
<organism evidence="1 3">
    <name type="scientific">Thermoproteota archaeon</name>
    <dbReference type="NCBI Taxonomy" id="2056631"/>
    <lineage>
        <taxon>Archaea</taxon>
        <taxon>Thermoproteota</taxon>
    </lineage>
</organism>
<reference evidence="3 4" key="1">
    <citation type="submission" date="2018-06" db="EMBL/GenBank/DDBJ databases">
        <title>Extensive metabolic versatility and redundancy in microbially diverse, dynamic hydrothermal sediments.</title>
        <authorList>
            <person name="Dombrowski N."/>
            <person name="Teske A."/>
            <person name="Baker B.J."/>
        </authorList>
    </citation>
    <scope>NUCLEOTIDE SEQUENCE [LARGE SCALE GENOMIC DNA]</scope>
    <source>
        <strain evidence="2">B20_G2</strain>
        <strain evidence="1">B29_G17</strain>
    </source>
</reference>
<dbReference type="Proteomes" id="UP000268446">
    <property type="component" value="Unassembled WGS sequence"/>
</dbReference>
<dbReference type="AlphaFoldDB" id="A0A497EXQ1"/>
<accession>A0A497EXQ1</accession>
<dbReference type="Proteomes" id="UP000269499">
    <property type="component" value="Unassembled WGS sequence"/>
</dbReference>
<evidence type="ECO:0000313" key="4">
    <source>
        <dbReference type="Proteomes" id="UP000269499"/>
    </source>
</evidence>
<dbReference type="Pfam" id="PF07302">
    <property type="entry name" value="AroM"/>
    <property type="match status" value="1"/>
</dbReference>
<proteinExistence type="predicted"/>
<dbReference type="EMBL" id="QMQZ01000021">
    <property type="protein sequence ID" value="RLE51956.1"/>
    <property type="molecule type" value="Genomic_DNA"/>
</dbReference>
<evidence type="ECO:0000313" key="1">
    <source>
        <dbReference type="EMBL" id="RLE51956.1"/>
    </source>
</evidence>
<gene>
    <name evidence="1" type="ORF">DRJ20_01095</name>
    <name evidence="2" type="ORF">DRJ26_00650</name>
</gene>
<sequence length="235" mass="25861">MVYRIGMLTIGQSPRTDVVPEISSVLGEEFEVVEAGALDDLSDEEIAAISPRQGETVYVSRLRDGREVKISKEKLIPLLENKIKFLESLGVDAIGLLCSGTFPPFKVKVPLVRPEPILRGLVEASISANQVLGVIMPSSLQISMGYEKWSSVLCEKIVVESVSPYISEEKRFKILSGIASKFRRENVKLVVMDCIGFSMRDAAFFKSKYSVPTLIPRVLLALGIKALLANDKNMG</sequence>
<evidence type="ECO:0000313" key="2">
    <source>
        <dbReference type="EMBL" id="RLE55570.1"/>
    </source>
</evidence>
<dbReference type="EMBL" id="QMRA01000005">
    <property type="protein sequence ID" value="RLE55570.1"/>
    <property type="molecule type" value="Genomic_DNA"/>
</dbReference>
<name>A0A497EXQ1_9CREN</name>
<evidence type="ECO:0008006" key="5">
    <source>
        <dbReference type="Google" id="ProtNLM"/>
    </source>
</evidence>